<name>A0A7X3D416_9FLAO</name>
<dbReference type="Gene3D" id="3.20.20.100">
    <property type="entry name" value="NADP-dependent oxidoreductase domain"/>
    <property type="match status" value="1"/>
</dbReference>
<dbReference type="OrthoDB" id="9773828at2"/>
<dbReference type="Pfam" id="PF00248">
    <property type="entry name" value="Aldo_ket_red"/>
    <property type="match status" value="1"/>
</dbReference>
<dbReference type="AlphaFoldDB" id="A0A7X3D416"/>
<protein>
    <submittedName>
        <fullName evidence="2">Aldo/keto reductase</fullName>
    </submittedName>
</protein>
<feature type="domain" description="NADP-dependent oxidoreductase" evidence="1">
    <location>
        <begin position="10"/>
        <end position="303"/>
    </location>
</feature>
<dbReference type="PANTHER" id="PTHR43312">
    <property type="entry name" value="D-THREO-ALDOSE 1-DEHYDROGENASE"/>
    <property type="match status" value="1"/>
</dbReference>
<dbReference type="InterPro" id="IPR023210">
    <property type="entry name" value="NADP_OxRdtase_dom"/>
</dbReference>
<proteinExistence type="predicted"/>
<dbReference type="EMBL" id="RCNR01000056">
    <property type="protein sequence ID" value="MUH37896.1"/>
    <property type="molecule type" value="Genomic_DNA"/>
</dbReference>
<comment type="caution">
    <text evidence="2">The sequence shown here is derived from an EMBL/GenBank/DDBJ whole genome shotgun (WGS) entry which is preliminary data.</text>
</comment>
<reference evidence="2 3" key="1">
    <citation type="journal article" date="2019" name="Mar. Drugs">
        <title>Comparative Genomics and CAZyme Genome Repertoires of Marine Zobellia amurskyensis KMM 3526(T) and Zobellia laminariae KMM 3676(T).</title>
        <authorList>
            <person name="Chernysheva N."/>
            <person name="Bystritskaya E."/>
            <person name="Stenkova A."/>
            <person name="Golovkin I."/>
            <person name="Nedashkovskaya O."/>
            <person name="Isaeva M."/>
        </authorList>
    </citation>
    <scope>NUCLEOTIDE SEQUENCE [LARGE SCALE GENOMIC DNA]</scope>
    <source>
        <strain evidence="2 3">KMM 3526</strain>
    </source>
</reference>
<evidence type="ECO:0000313" key="2">
    <source>
        <dbReference type="EMBL" id="MUH37896.1"/>
    </source>
</evidence>
<sequence>MAENTSKTQIGLGMAALGRPEYINIDAGDRDKSEVAFRANALKVLDEAYEKGVRYFDTAPSYGKGEEFLKAWHDSREHTDVVLGTKWGYTYVANWELGYDGPHEVKEHSLEKLTEQWQVSKELLPSLEYYQIHSATFESGVLQNKSVLEKLLDIKRTTGLKIGISTSGPNQKEVIENALQIRIDGEVVFDSFQVTFNMLEQAVLPVLRDINLQGKKLIVKEAMANGRVFKNEKYAHYQSLYTRLQTLAEKHQVGVDAIALRYVMDAVQPDYVLSGAADIIQLEQNLKANSFTLNEEELAELTKEKVNSKVYWEERSQLSWD</sequence>
<evidence type="ECO:0000259" key="1">
    <source>
        <dbReference type="Pfam" id="PF00248"/>
    </source>
</evidence>
<gene>
    <name evidence="2" type="ORF">D9O36_18745</name>
</gene>
<organism evidence="2 3">
    <name type="scientific">Zobellia amurskyensis</name>
    <dbReference type="NCBI Taxonomy" id="248905"/>
    <lineage>
        <taxon>Bacteria</taxon>
        <taxon>Pseudomonadati</taxon>
        <taxon>Bacteroidota</taxon>
        <taxon>Flavobacteriia</taxon>
        <taxon>Flavobacteriales</taxon>
        <taxon>Flavobacteriaceae</taxon>
        <taxon>Zobellia</taxon>
    </lineage>
</organism>
<dbReference type="RefSeq" id="WP_155601072.1">
    <property type="nucleotide sequence ID" value="NZ_RCNR01000056.1"/>
</dbReference>
<keyword evidence="3" id="KW-1185">Reference proteome</keyword>
<dbReference type="InterPro" id="IPR053135">
    <property type="entry name" value="AKR2_Oxidoreductase"/>
</dbReference>
<dbReference type="SUPFAM" id="SSF51430">
    <property type="entry name" value="NAD(P)-linked oxidoreductase"/>
    <property type="match status" value="1"/>
</dbReference>
<evidence type="ECO:0000313" key="3">
    <source>
        <dbReference type="Proteomes" id="UP000540519"/>
    </source>
</evidence>
<dbReference type="PANTHER" id="PTHR43312:SF1">
    <property type="entry name" value="NADP-DEPENDENT OXIDOREDUCTASE DOMAIN-CONTAINING PROTEIN"/>
    <property type="match status" value="1"/>
</dbReference>
<dbReference type="Proteomes" id="UP000540519">
    <property type="component" value="Unassembled WGS sequence"/>
</dbReference>
<accession>A0A7X3D416</accession>
<dbReference type="InterPro" id="IPR036812">
    <property type="entry name" value="NAD(P)_OxRdtase_dom_sf"/>
</dbReference>